<organism evidence="3 4">
    <name type="scientific">Luteimonas lutimaris</name>
    <dbReference type="NCBI Taxonomy" id="698645"/>
    <lineage>
        <taxon>Bacteria</taxon>
        <taxon>Pseudomonadati</taxon>
        <taxon>Pseudomonadota</taxon>
        <taxon>Gammaproteobacteria</taxon>
        <taxon>Lysobacterales</taxon>
        <taxon>Lysobacteraceae</taxon>
        <taxon>Luteimonas</taxon>
    </lineage>
</organism>
<evidence type="ECO:0000256" key="1">
    <source>
        <dbReference type="SAM" id="Coils"/>
    </source>
</evidence>
<evidence type="ECO:0000313" key="3">
    <source>
        <dbReference type="EMBL" id="GAA3913764.1"/>
    </source>
</evidence>
<proteinExistence type="predicted"/>
<comment type="caution">
    <text evidence="3">The sequence shown here is derived from an EMBL/GenBank/DDBJ whole genome shotgun (WGS) entry which is preliminary data.</text>
</comment>
<dbReference type="RefSeq" id="WP_344758174.1">
    <property type="nucleotide sequence ID" value="NZ_BAAAZU010000001.1"/>
</dbReference>
<dbReference type="EMBL" id="BAAAZU010000001">
    <property type="protein sequence ID" value="GAA3913764.1"/>
    <property type="molecule type" value="Genomic_DNA"/>
</dbReference>
<keyword evidence="1" id="KW-0175">Coiled coil</keyword>
<accession>A0ABP7M2U8</accession>
<dbReference type="Proteomes" id="UP001501727">
    <property type="component" value="Unassembled WGS sequence"/>
</dbReference>
<feature type="compositionally biased region" description="Pro residues" evidence="2">
    <location>
        <begin position="8"/>
        <end position="20"/>
    </location>
</feature>
<feature type="compositionally biased region" description="Basic and acidic residues" evidence="2">
    <location>
        <begin position="622"/>
        <end position="645"/>
    </location>
</feature>
<feature type="region of interest" description="Disordered" evidence="2">
    <location>
        <begin position="622"/>
        <end position="646"/>
    </location>
</feature>
<feature type="coiled-coil region" evidence="1">
    <location>
        <begin position="128"/>
        <end position="155"/>
    </location>
</feature>
<keyword evidence="4" id="KW-1185">Reference proteome</keyword>
<name>A0ABP7M2U8_9GAMM</name>
<evidence type="ECO:0000313" key="4">
    <source>
        <dbReference type="Proteomes" id="UP001501727"/>
    </source>
</evidence>
<gene>
    <name evidence="3" type="ORF">GCM10022229_03280</name>
</gene>
<evidence type="ECO:0000256" key="2">
    <source>
        <dbReference type="SAM" id="MobiDB-lite"/>
    </source>
</evidence>
<sequence>MSVNPSNPYGPLPHQQPEPVKPLVESLPAATPEEANETVAGMDEAALETFESDVKQLPAAERETLLNDLAGKLEAENLVKLHPAFGADAVASAVEGHAGAVTQADYLVLAAPQDVTTKPLSFTGAEGVEGLQEAYADAKKDADKLNEELNTFLLRAGPLTDAQRAKFIEAFKSADGHADVYKAEADAAKALGDYVIEHRDAILEAAAKDPSLAEDVVKLLGDLADSGNGELALDMLGKIMADPASDLGKAFAGHTDDLQGELFERISSAATTEIIARHDGDLQAAVADLKEAYQPFKDVKGLFDGVKGGVGSFKDGMAMLDAVAEGNFDALKKMGDEFGESSSFSRAMSAAGIVIGAVKAGQSAKEGEFLEAINGFASAGESGLNLLAGATKHLTDAGKFAQYADDAAKFARFAARLAPGLGVIASATSLAINTQKAADGKNVGYALAIVGDTFSMLGSAIELIPGAGTAAGAVINGIGAVISAIGGFIGDAIDKHQTAQELRGYMEATGLDKATIDQLLGSGEAQNMAAAELGLTGEQWQGMLAKDGFLAFGPMIFKEAAAAYGLQGDQVVEFFNQLRSENPDALLELMKQFGEAPTLGVNYAPLMRDFIENNFHDAHEYARSQETSDTRPDGTTKSPEEKAADDYAGIRSGSLGDIVDKTEALLKANDDHAYRVEVLKLLAKEPYISKEVVLVMAMDYGVDPDKELDLF</sequence>
<feature type="region of interest" description="Disordered" evidence="2">
    <location>
        <begin position="1"/>
        <end position="31"/>
    </location>
</feature>
<reference evidence="4" key="1">
    <citation type="journal article" date="2019" name="Int. J. Syst. Evol. Microbiol.">
        <title>The Global Catalogue of Microorganisms (GCM) 10K type strain sequencing project: providing services to taxonomists for standard genome sequencing and annotation.</title>
        <authorList>
            <consortium name="The Broad Institute Genomics Platform"/>
            <consortium name="The Broad Institute Genome Sequencing Center for Infectious Disease"/>
            <person name="Wu L."/>
            <person name="Ma J."/>
        </authorList>
    </citation>
    <scope>NUCLEOTIDE SEQUENCE [LARGE SCALE GENOMIC DNA]</scope>
    <source>
        <strain evidence="4">JCM 16916</strain>
    </source>
</reference>
<protein>
    <submittedName>
        <fullName evidence="3">Uncharacterized protein</fullName>
    </submittedName>
</protein>